<evidence type="ECO:0000256" key="1">
    <source>
        <dbReference type="ARBA" id="ARBA00022729"/>
    </source>
</evidence>
<dbReference type="PANTHER" id="PTHR35357:SF17">
    <property type="entry name" value="PECTINESTERASE INHIBITOR 12"/>
    <property type="match status" value="1"/>
</dbReference>
<name>A0ABD2Y1W9_9GENT</name>
<dbReference type="Gene3D" id="1.20.140.40">
    <property type="entry name" value="Invertase/pectin methylesterase inhibitor family protein"/>
    <property type="match status" value="1"/>
</dbReference>
<dbReference type="Proteomes" id="UP001630127">
    <property type="component" value="Unassembled WGS sequence"/>
</dbReference>
<feature type="chain" id="PRO_5044855486" description="Pectinesterase inhibitor domain-containing protein" evidence="4">
    <location>
        <begin position="26"/>
        <end position="195"/>
    </location>
</feature>
<feature type="domain" description="Pectinesterase inhibitor" evidence="5">
    <location>
        <begin position="34"/>
        <end position="186"/>
    </location>
</feature>
<keyword evidence="2" id="KW-1015">Disulfide bond</keyword>
<keyword evidence="7" id="KW-1185">Reference proteome</keyword>
<evidence type="ECO:0000256" key="3">
    <source>
        <dbReference type="ARBA" id="ARBA00038471"/>
    </source>
</evidence>
<reference evidence="6 7" key="1">
    <citation type="submission" date="2024-11" db="EMBL/GenBank/DDBJ databases">
        <title>A near-complete genome assembly of Cinchona calisaya.</title>
        <authorList>
            <person name="Lian D.C."/>
            <person name="Zhao X.W."/>
            <person name="Wei L."/>
        </authorList>
    </citation>
    <scope>NUCLEOTIDE SEQUENCE [LARGE SCALE GENOMIC DNA]</scope>
    <source>
        <tissue evidence="6">Nenye</tissue>
    </source>
</reference>
<comment type="caution">
    <text evidence="6">The sequence shown here is derived from an EMBL/GenBank/DDBJ whole genome shotgun (WGS) entry which is preliminary data.</text>
</comment>
<evidence type="ECO:0000256" key="2">
    <source>
        <dbReference type="ARBA" id="ARBA00023157"/>
    </source>
</evidence>
<dbReference type="CDD" id="cd15795">
    <property type="entry name" value="PMEI-Pla_a_1_like"/>
    <property type="match status" value="1"/>
</dbReference>
<dbReference type="Pfam" id="PF04043">
    <property type="entry name" value="PMEI"/>
    <property type="match status" value="1"/>
</dbReference>
<dbReference type="InterPro" id="IPR034088">
    <property type="entry name" value="Pla_a_1-like"/>
</dbReference>
<dbReference type="AlphaFoldDB" id="A0ABD2Y1W9"/>
<keyword evidence="1 4" id="KW-0732">Signal</keyword>
<dbReference type="InterPro" id="IPR035513">
    <property type="entry name" value="Invertase/methylesterase_inhib"/>
</dbReference>
<dbReference type="PANTHER" id="PTHR35357">
    <property type="entry name" value="OS02G0537100 PROTEIN"/>
    <property type="match status" value="1"/>
</dbReference>
<evidence type="ECO:0000313" key="7">
    <source>
        <dbReference type="Proteomes" id="UP001630127"/>
    </source>
</evidence>
<evidence type="ECO:0000259" key="5">
    <source>
        <dbReference type="SMART" id="SM00856"/>
    </source>
</evidence>
<organism evidence="6 7">
    <name type="scientific">Cinchona calisaya</name>
    <dbReference type="NCBI Taxonomy" id="153742"/>
    <lineage>
        <taxon>Eukaryota</taxon>
        <taxon>Viridiplantae</taxon>
        <taxon>Streptophyta</taxon>
        <taxon>Embryophyta</taxon>
        <taxon>Tracheophyta</taxon>
        <taxon>Spermatophyta</taxon>
        <taxon>Magnoliopsida</taxon>
        <taxon>eudicotyledons</taxon>
        <taxon>Gunneridae</taxon>
        <taxon>Pentapetalae</taxon>
        <taxon>asterids</taxon>
        <taxon>lamiids</taxon>
        <taxon>Gentianales</taxon>
        <taxon>Rubiaceae</taxon>
        <taxon>Cinchonoideae</taxon>
        <taxon>Cinchoneae</taxon>
        <taxon>Cinchona</taxon>
    </lineage>
</organism>
<dbReference type="InterPro" id="IPR006501">
    <property type="entry name" value="Pectinesterase_inhib_dom"/>
</dbReference>
<sequence>MRHFCICISISISLLFPLLIPPTNSTFLMIKQHSDDTLVNSTCKQCADISTIFDYNFCITSLQTDPLSHHLNLPGLAVLAMELAYENATSTVKTIEKMIGSKEFDPFATECLRDCLELYANSVSKIVMAIGAFLKEQFGAATVFLSVVVEETMSCEAEFRQKKGEATPLVKENYDLFELSIIGLCIINLVSLYPS</sequence>
<dbReference type="SUPFAM" id="SSF101148">
    <property type="entry name" value="Plant invertase/pectin methylesterase inhibitor"/>
    <property type="match status" value="1"/>
</dbReference>
<dbReference type="NCBIfam" id="TIGR01614">
    <property type="entry name" value="PME_inhib"/>
    <property type="match status" value="1"/>
</dbReference>
<evidence type="ECO:0000313" key="6">
    <source>
        <dbReference type="EMBL" id="KAL3499817.1"/>
    </source>
</evidence>
<dbReference type="EMBL" id="JBJUIK010000016">
    <property type="protein sequence ID" value="KAL3499817.1"/>
    <property type="molecule type" value="Genomic_DNA"/>
</dbReference>
<accession>A0ABD2Y1W9</accession>
<evidence type="ECO:0000256" key="4">
    <source>
        <dbReference type="SAM" id="SignalP"/>
    </source>
</evidence>
<dbReference type="SMART" id="SM00856">
    <property type="entry name" value="PMEI"/>
    <property type="match status" value="1"/>
</dbReference>
<dbReference type="GO" id="GO:0005576">
    <property type="term" value="C:extracellular region"/>
    <property type="evidence" value="ECO:0007669"/>
    <property type="project" value="UniProtKB-ARBA"/>
</dbReference>
<gene>
    <name evidence="6" type="ORF">ACH5RR_038910</name>
</gene>
<proteinExistence type="inferred from homology"/>
<feature type="signal peptide" evidence="4">
    <location>
        <begin position="1"/>
        <end position="25"/>
    </location>
</feature>
<protein>
    <recommendedName>
        <fullName evidence="5">Pectinesterase inhibitor domain-containing protein</fullName>
    </recommendedName>
</protein>
<dbReference type="FunFam" id="1.20.140.40:FF:000002">
    <property type="entry name" value="Putative invertase inhibitor"/>
    <property type="match status" value="1"/>
</dbReference>
<comment type="similarity">
    <text evidence="3">Belongs to the PMEI family.</text>
</comment>